<feature type="domain" description="HVO-0513-like N-terminal" evidence="4">
    <location>
        <begin position="30"/>
        <end position="148"/>
    </location>
</feature>
<dbReference type="Pfam" id="PF24278">
    <property type="entry name" value="HVO_0513_N"/>
    <property type="match status" value="1"/>
</dbReference>
<evidence type="ECO:0000259" key="4">
    <source>
        <dbReference type="Pfam" id="PF24278"/>
    </source>
</evidence>
<reference evidence="5 6" key="1">
    <citation type="submission" date="2016-10" db="EMBL/GenBank/DDBJ databases">
        <authorList>
            <person name="de Groot N.N."/>
        </authorList>
    </citation>
    <scope>NUCLEOTIDE SEQUENCE [LARGE SCALE GENOMIC DNA]</scope>
    <source>
        <strain evidence="5 6">CDM_5</strain>
    </source>
</reference>
<gene>
    <name evidence="5" type="ORF">SAMN04488691_11176</name>
</gene>
<protein>
    <submittedName>
        <fullName evidence="5">HTH DNA binding domain-containing protein</fullName>
    </submittedName>
</protein>
<dbReference type="Gene3D" id="1.10.10.10">
    <property type="entry name" value="Winged helix-like DNA-binding domain superfamily/Winged helix DNA-binding domain"/>
    <property type="match status" value="1"/>
</dbReference>
<dbReference type="InterPro" id="IPR007050">
    <property type="entry name" value="HTH_bacterioopsin"/>
</dbReference>
<dbReference type="RefSeq" id="WP_074796307.1">
    <property type="nucleotide sequence ID" value="NZ_FOAD01000011.1"/>
</dbReference>
<keyword evidence="2" id="KW-0804">Transcription</keyword>
<evidence type="ECO:0000256" key="1">
    <source>
        <dbReference type="ARBA" id="ARBA00023015"/>
    </source>
</evidence>
<evidence type="ECO:0000259" key="3">
    <source>
        <dbReference type="Pfam" id="PF04967"/>
    </source>
</evidence>
<dbReference type="InterPro" id="IPR036388">
    <property type="entry name" value="WH-like_DNA-bd_sf"/>
</dbReference>
<proteinExistence type="predicted"/>
<feature type="domain" description="HTH bat-type" evidence="3">
    <location>
        <begin position="161"/>
        <end position="212"/>
    </location>
</feature>
<dbReference type="AlphaFoldDB" id="A0A1H7U5X6"/>
<dbReference type="OrthoDB" id="27447at2157"/>
<dbReference type="PANTHER" id="PTHR34236">
    <property type="entry name" value="DIMETHYL SULFOXIDE REDUCTASE TRANSCRIPTIONAL ACTIVATOR"/>
    <property type="match status" value="1"/>
</dbReference>
<sequence length="218" mass="23647">MKRVRITLSPPEAYLPPVYRLLTREATYLSEVAIVNWNVTEPPVGFLLLVRGDYHRLAGALETAENVRDFELFPNGDEEAYCFLAAAGVTAGRVLFENFTREDILTVPPIECHDDGSSTFTLVGTDSAIQAAVEGVPEDVTVTVDAVGSGPVAANDPGRSLSPRQRETVQTAFRLGYYDVPRAVTTADVADELGCSTATASEHLRRAELRIVSSLFGE</sequence>
<name>A0A1H7U5X6_HALLR</name>
<accession>A0A1H7U5X6</accession>
<dbReference type="Pfam" id="PF04967">
    <property type="entry name" value="HTH_10"/>
    <property type="match status" value="1"/>
</dbReference>
<keyword evidence="1" id="KW-0805">Transcription regulation</keyword>
<dbReference type="PANTHER" id="PTHR34236:SF1">
    <property type="entry name" value="DIMETHYL SULFOXIDE REDUCTASE TRANSCRIPTIONAL ACTIVATOR"/>
    <property type="match status" value="1"/>
</dbReference>
<dbReference type="InterPro" id="IPR056493">
    <property type="entry name" value="HVO_0513_N"/>
</dbReference>
<evidence type="ECO:0000313" key="5">
    <source>
        <dbReference type="EMBL" id="SEL92169.1"/>
    </source>
</evidence>
<organism evidence="5 6">
    <name type="scientific">Haloferax larsenii</name>
    <dbReference type="NCBI Taxonomy" id="302484"/>
    <lineage>
        <taxon>Archaea</taxon>
        <taxon>Methanobacteriati</taxon>
        <taxon>Methanobacteriota</taxon>
        <taxon>Stenosarchaea group</taxon>
        <taxon>Halobacteria</taxon>
        <taxon>Halobacteriales</taxon>
        <taxon>Haloferacaceae</taxon>
        <taxon>Haloferax</taxon>
    </lineage>
</organism>
<dbReference type="Proteomes" id="UP000183894">
    <property type="component" value="Unassembled WGS sequence"/>
</dbReference>
<evidence type="ECO:0000313" key="6">
    <source>
        <dbReference type="Proteomes" id="UP000183894"/>
    </source>
</evidence>
<evidence type="ECO:0000256" key="2">
    <source>
        <dbReference type="ARBA" id="ARBA00023163"/>
    </source>
</evidence>
<dbReference type="EMBL" id="FOAD01000011">
    <property type="protein sequence ID" value="SEL92169.1"/>
    <property type="molecule type" value="Genomic_DNA"/>
</dbReference>